<dbReference type="EMBL" id="ML976617">
    <property type="protein sequence ID" value="KAF1843544.1"/>
    <property type="molecule type" value="Genomic_DNA"/>
</dbReference>
<evidence type="ECO:0000313" key="3">
    <source>
        <dbReference type="Proteomes" id="UP000800039"/>
    </source>
</evidence>
<evidence type="ECO:0000256" key="1">
    <source>
        <dbReference type="SAM" id="Phobius"/>
    </source>
</evidence>
<keyword evidence="1" id="KW-1133">Transmembrane helix</keyword>
<reference evidence="2" key="1">
    <citation type="submission" date="2020-01" db="EMBL/GenBank/DDBJ databases">
        <authorList>
            <consortium name="DOE Joint Genome Institute"/>
            <person name="Haridas S."/>
            <person name="Albert R."/>
            <person name="Binder M."/>
            <person name="Bloem J."/>
            <person name="Labutti K."/>
            <person name="Salamov A."/>
            <person name="Andreopoulos B."/>
            <person name="Baker S.E."/>
            <person name="Barry K."/>
            <person name="Bills G."/>
            <person name="Bluhm B.H."/>
            <person name="Cannon C."/>
            <person name="Castanera R."/>
            <person name="Culley D.E."/>
            <person name="Daum C."/>
            <person name="Ezra D."/>
            <person name="Gonzalez J.B."/>
            <person name="Henrissat B."/>
            <person name="Kuo A."/>
            <person name="Liang C."/>
            <person name="Lipzen A."/>
            <person name="Lutzoni F."/>
            <person name="Magnuson J."/>
            <person name="Mondo S."/>
            <person name="Nolan M."/>
            <person name="Ohm R."/>
            <person name="Pangilinan J."/>
            <person name="Park H.-J."/>
            <person name="Ramirez L."/>
            <person name="Alfaro M."/>
            <person name="Sun H."/>
            <person name="Tritt A."/>
            <person name="Yoshinaga Y."/>
            <person name="Zwiers L.-H."/>
            <person name="Turgeon B.G."/>
            <person name="Goodwin S.B."/>
            <person name="Spatafora J.W."/>
            <person name="Crous P.W."/>
            <person name="Grigoriev I.V."/>
        </authorList>
    </citation>
    <scope>NUCLEOTIDE SEQUENCE</scope>
    <source>
        <strain evidence="2">CBS 394.84</strain>
    </source>
</reference>
<organism evidence="2 3">
    <name type="scientific">Cucurbitaria berberidis CBS 394.84</name>
    <dbReference type="NCBI Taxonomy" id="1168544"/>
    <lineage>
        <taxon>Eukaryota</taxon>
        <taxon>Fungi</taxon>
        <taxon>Dikarya</taxon>
        <taxon>Ascomycota</taxon>
        <taxon>Pezizomycotina</taxon>
        <taxon>Dothideomycetes</taxon>
        <taxon>Pleosporomycetidae</taxon>
        <taxon>Pleosporales</taxon>
        <taxon>Pleosporineae</taxon>
        <taxon>Cucurbitariaceae</taxon>
        <taxon>Cucurbitaria</taxon>
    </lineage>
</organism>
<keyword evidence="3" id="KW-1185">Reference proteome</keyword>
<name>A0A9P4L6Q7_9PLEO</name>
<gene>
    <name evidence="2" type="ORF">K460DRAFT_147221</name>
</gene>
<comment type="caution">
    <text evidence="2">The sequence shown here is derived from an EMBL/GenBank/DDBJ whole genome shotgun (WGS) entry which is preliminary data.</text>
</comment>
<proteinExistence type="predicted"/>
<keyword evidence="1" id="KW-0812">Transmembrane</keyword>
<dbReference type="GeneID" id="63844038"/>
<dbReference type="RefSeq" id="XP_040786107.1">
    <property type="nucleotide sequence ID" value="XM_040926786.1"/>
</dbReference>
<protein>
    <submittedName>
        <fullName evidence="2">Uncharacterized protein</fullName>
    </submittedName>
</protein>
<feature type="transmembrane region" description="Helical" evidence="1">
    <location>
        <begin position="35"/>
        <end position="57"/>
    </location>
</feature>
<sequence length="75" mass="8241">MQAYHTTARRISLIYPQMKARPSSLLPRARGVRNVLVNVLCMTGIAVFLFAFAPAVASCSTLIARFSALVRKTSE</sequence>
<accession>A0A9P4L6Q7</accession>
<dbReference type="Proteomes" id="UP000800039">
    <property type="component" value="Unassembled WGS sequence"/>
</dbReference>
<dbReference type="AlphaFoldDB" id="A0A9P4L6Q7"/>
<evidence type="ECO:0000313" key="2">
    <source>
        <dbReference type="EMBL" id="KAF1843544.1"/>
    </source>
</evidence>
<keyword evidence="1" id="KW-0472">Membrane</keyword>